<sequence length="52" mass="5623">MLATLAIINLAIAGTLINNTIDERGTQLEPTTVVSIADTTERSTDYVSWAEE</sequence>
<name>A0A3B0WQ34_9ZZZZ</name>
<dbReference type="EMBL" id="UOFE01000041">
    <property type="protein sequence ID" value="VAW54563.1"/>
    <property type="molecule type" value="Genomic_DNA"/>
</dbReference>
<evidence type="ECO:0000313" key="1">
    <source>
        <dbReference type="EMBL" id="VAW54563.1"/>
    </source>
</evidence>
<accession>A0A3B0WQ34</accession>
<reference evidence="1" key="1">
    <citation type="submission" date="2018-06" db="EMBL/GenBank/DDBJ databases">
        <authorList>
            <person name="Zhirakovskaya E."/>
        </authorList>
    </citation>
    <scope>NUCLEOTIDE SEQUENCE</scope>
</reference>
<proteinExistence type="predicted"/>
<protein>
    <submittedName>
        <fullName evidence="1">Uncharacterized protein</fullName>
    </submittedName>
</protein>
<dbReference type="AlphaFoldDB" id="A0A3B0WQ34"/>
<gene>
    <name evidence="1" type="ORF">MNBD_GAMMA05-2319</name>
</gene>
<organism evidence="1">
    <name type="scientific">hydrothermal vent metagenome</name>
    <dbReference type="NCBI Taxonomy" id="652676"/>
    <lineage>
        <taxon>unclassified sequences</taxon>
        <taxon>metagenomes</taxon>
        <taxon>ecological metagenomes</taxon>
    </lineage>
</organism>